<dbReference type="EMBL" id="ABCC02000022">
    <property type="protein sequence ID" value="EDP17556.1"/>
    <property type="molecule type" value="Genomic_DNA"/>
</dbReference>
<dbReference type="PaxDb" id="411902-CLOBOL_02133"/>
<comment type="caution">
    <text evidence="1">The sequence shown here is derived from an EMBL/GenBank/DDBJ whole genome shotgun (WGS) entry which is preliminary data.</text>
</comment>
<organism evidence="1 2">
    <name type="scientific">Enterocloster bolteae (strain ATCC BAA-613 / DSM 15670 / CCUG 46953 / JCM 12243 / WAL 16351)</name>
    <name type="common">Clostridium bolteae</name>
    <dbReference type="NCBI Taxonomy" id="411902"/>
    <lineage>
        <taxon>Bacteria</taxon>
        <taxon>Bacillati</taxon>
        <taxon>Bacillota</taxon>
        <taxon>Clostridia</taxon>
        <taxon>Lachnospirales</taxon>
        <taxon>Lachnospiraceae</taxon>
        <taxon>Enterocloster</taxon>
    </lineage>
</organism>
<reference evidence="1 2" key="2">
    <citation type="submission" date="2007-09" db="EMBL/GenBank/DDBJ databases">
        <title>Draft genome sequence of Clostridium bolteae (ATCC BAA-613).</title>
        <authorList>
            <person name="Sudarsanam P."/>
            <person name="Ley R."/>
            <person name="Guruge J."/>
            <person name="Turnbaugh P.J."/>
            <person name="Mahowald M."/>
            <person name="Liep D."/>
            <person name="Gordon J."/>
        </authorList>
    </citation>
    <scope>NUCLEOTIDE SEQUENCE [LARGE SCALE GENOMIC DNA]</scope>
    <source>
        <strain evidence="2">ATCC BAA-613 / DSM 15670 / CCUG 46953 / JCM 12243 / WAL 16351</strain>
    </source>
</reference>
<dbReference type="AlphaFoldDB" id="A8RN86"/>
<evidence type="ECO:0000313" key="2">
    <source>
        <dbReference type="Proteomes" id="UP000005396"/>
    </source>
</evidence>
<sequence length="36" mass="4159">MTIRQKLESRTSLPKKVGDALVIQFFIRGKKQVNDL</sequence>
<dbReference type="HOGENOM" id="CLU_3355382_0_0_9"/>
<protein>
    <submittedName>
        <fullName evidence="1">Uncharacterized protein</fullName>
    </submittedName>
</protein>
<name>A8RN86_ENTBW</name>
<evidence type="ECO:0000313" key="1">
    <source>
        <dbReference type="EMBL" id="EDP17556.1"/>
    </source>
</evidence>
<dbReference type="Proteomes" id="UP000005396">
    <property type="component" value="Unassembled WGS sequence"/>
</dbReference>
<reference evidence="1 2" key="1">
    <citation type="submission" date="2007-08" db="EMBL/GenBank/DDBJ databases">
        <authorList>
            <person name="Fulton L."/>
            <person name="Clifton S."/>
            <person name="Fulton B."/>
            <person name="Xu J."/>
            <person name="Minx P."/>
            <person name="Pepin K.H."/>
            <person name="Johnson M."/>
            <person name="Thiruvilangam P."/>
            <person name="Bhonagiri V."/>
            <person name="Nash W.E."/>
            <person name="Mardis E.R."/>
            <person name="Wilson R.K."/>
        </authorList>
    </citation>
    <scope>NUCLEOTIDE SEQUENCE [LARGE SCALE GENOMIC DNA]</scope>
    <source>
        <strain evidence="2">ATCC BAA-613 / DSM 15670 / CCUG 46953 / JCM 12243 / WAL 16351</strain>
    </source>
</reference>
<accession>A8RN86</accession>
<proteinExistence type="predicted"/>
<gene>
    <name evidence="1" type="ORF">CLOBOL_02133</name>
</gene>